<keyword evidence="2" id="KW-1185">Reference proteome</keyword>
<dbReference type="EMBL" id="LN649229">
    <property type="protein sequence ID" value="CEI63634.1"/>
    <property type="molecule type" value="Genomic_DNA"/>
</dbReference>
<reference evidence="2" key="1">
    <citation type="submission" date="2014-10" db="EMBL/GenBank/DDBJ databases">
        <authorList>
            <person name="King R."/>
        </authorList>
    </citation>
    <scope>NUCLEOTIDE SEQUENCE [LARGE SCALE GENOMIC DNA]</scope>
    <source>
        <strain evidence="2">A3/5</strain>
    </source>
</reference>
<name>A0A2L2SZP1_9HYPO</name>
<evidence type="ECO:0000313" key="1">
    <source>
        <dbReference type="EMBL" id="CEI63634.1"/>
    </source>
</evidence>
<sequence>MQIQTGILNPTRFHTSVILYNLAPLIYSSPSSDSEIVNRRADVIPMGHNGFDHIEQPLLKTDNGEYIH</sequence>
<proteinExistence type="predicted"/>
<dbReference type="Proteomes" id="UP000245910">
    <property type="component" value="Chromosome I"/>
</dbReference>
<organism evidence="1 2">
    <name type="scientific">Fusarium venenatum</name>
    <dbReference type="NCBI Taxonomy" id="56646"/>
    <lineage>
        <taxon>Eukaryota</taxon>
        <taxon>Fungi</taxon>
        <taxon>Dikarya</taxon>
        <taxon>Ascomycota</taxon>
        <taxon>Pezizomycotina</taxon>
        <taxon>Sordariomycetes</taxon>
        <taxon>Hypocreomycetidae</taxon>
        <taxon>Hypocreales</taxon>
        <taxon>Nectriaceae</taxon>
        <taxon>Fusarium</taxon>
    </lineage>
</organism>
<accession>A0A2L2SZP1</accession>
<evidence type="ECO:0000313" key="2">
    <source>
        <dbReference type="Proteomes" id="UP000245910"/>
    </source>
</evidence>
<protein>
    <submittedName>
        <fullName evidence="1">Uncharacterized protein</fullName>
    </submittedName>
</protein>
<dbReference type="AlphaFoldDB" id="A0A2L2SZP1"/>